<dbReference type="InterPro" id="IPR017937">
    <property type="entry name" value="Thioredoxin_CS"/>
</dbReference>
<dbReference type="AlphaFoldDB" id="A0ABD5XVQ9"/>
<dbReference type="RefSeq" id="WP_274324739.1">
    <property type="nucleotide sequence ID" value="NZ_CP118158.1"/>
</dbReference>
<feature type="region of interest" description="Disordered" evidence="4">
    <location>
        <begin position="1"/>
        <end position="42"/>
    </location>
</feature>
<dbReference type="PRINTS" id="PR00421">
    <property type="entry name" value="THIOREDOXIN"/>
</dbReference>
<dbReference type="EMBL" id="JBHTAS010000001">
    <property type="protein sequence ID" value="MFC7139140.1"/>
    <property type="molecule type" value="Genomic_DNA"/>
</dbReference>
<dbReference type="SUPFAM" id="SSF52833">
    <property type="entry name" value="Thioredoxin-like"/>
    <property type="match status" value="1"/>
</dbReference>
<keyword evidence="2" id="KW-0249">Electron transport</keyword>
<dbReference type="Gene3D" id="3.40.30.10">
    <property type="entry name" value="Glutaredoxin"/>
    <property type="match status" value="1"/>
</dbReference>
<evidence type="ECO:0000313" key="7">
    <source>
        <dbReference type="Proteomes" id="UP001596432"/>
    </source>
</evidence>
<feature type="compositionally biased region" description="Basic and acidic residues" evidence="4">
    <location>
        <begin position="1"/>
        <end position="30"/>
    </location>
</feature>
<evidence type="ECO:0000259" key="5">
    <source>
        <dbReference type="PROSITE" id="PS51352"/>
    </source>
</evidence>
<keyword evidence="1" id="KW-0813">Transport</keyword>
<dbReference type="GeneID" id="78819390"/>
<evidence type="ECO:0000313" key="6">
    <source>
        <dbReference type="EMBL" id="MFC7139140.1"/>
    </source>
</evidence>
<keyword evidence="7" id="KW-1185">Reference proteome</keyword>
<accession>A0ABD5XVQ9</accession>
<sequence length="138" mass="14496">MTEDRPLAAVGEKRGETGYRESAGADRDKGSAAPSEPIDVRSGDQLDALVDGNDVVLADFHAEWCGPCQAVEPVVEAIAAETDAAVAKIEVDANQPLAAGYNVRAIPTLVLFADGAVEDRFVGDEPPEVLVSAVERHL</sequence>
<dbReference type="InterPro" id="IPR036249">
    <property type="entry name" value="Thioredoxin-like_sf"/>
</dbReference>
<evidence type="ECO:0000256" key="4">
    <source>
        <dbReference type="SAM" id="MobiDB-lite"/>
    </source>
</evidence>
<dbReference type="Pfam" id="PF00085">
    <property type="entry name" value="Thioredoxin"/>
    <property type="match status" value="1"/>
</dbReference>
<reference evidence="6 7" key="1">
    <citation type="journal article" date="2019" name="Int. J. Syst. Evol. Microbiol.">
        <title>The Global Catalogue of Microorganisms (GCM) 10K type strain sequencing project: providing services to taxonomists for standard genome sequencing and annotation.</title>
        <authorList>
            <consortium name="The Broad Institute Genomics Platform"/>
            <consortium name="The Broad Institute Genome Sequencing Center for Infectious Disease"/>
            <person name="Wu L."/>
            <person name="Ma J."/>
        </authorList>
    </citation>
    <scope>NUCLEOTIDE SEQUENCE [LARGE SCALE GENOMIC DNA]</scope>
    <source>
        <strain evidence="6 7">XZYJT29</strain>
    </source>
</reference>
<dbReference type="CDD" id="cd02947">
    <property type="entry name" value="TRX_family"/>
    <property type="match status" value="1"/>
</dbReference>
<gene>
    <name evidence="6" type="ORF">ACFQMA_04715</name>
</gene>
<comment type="caution">
    <text evidence="6">The sequence shown here is derived from an EMBL/GenBank/DDBJ whole genome shotgun (WGS) entry which is preliminary data.</text>
</comment>
<organism evidence="6 7">
    <name type="scientific">Halosimplex aquaticum</name>
    <dbReference type="NCBI Taxonomy" id="3026162"/>
    <lineage>
        <taxon>Archaea</taxon>
        <taxon>Methanobacteriati</taxon>
        <taxon>Methanobacteriota</taxon>
        <taxon>Stenosarchaea group</taxon>
        <taxon>Halobacteria</taxon>
        <taxon>Halobacteriales</taxon>
        <taxon>Haloarculaceae</taxon>
        <taxon>Halosimplex</taxon>
    </lineage>
</organism>
<name>A0ABD5XVQ9_9EURY</name>
<evidence type="ECO:0000256" key="1">
    <source>
        <dbReference type="ARBA" id="ARBA00022448"/>
    </source>
</evidence>
<keyword evidence="3" id="KW-1015">Disulfide bond</keyword>
<evidence type="ECO:0000256" key="3">
    <source>
        <dbReference type="ARBA" id="ARBA00023157"/>
    </source>
</evidence>
<protein>
    <submittedName>
        <fullName evidence="6">Thioredoxin family protein</fullName>
    </submittedName>
</protein>
<dbReference type="PANTHER" id="PTHR45663">
    <property type="entry name" value="GEO12009P1"/>
    <property type="match status" value="1"/>
</dbReference>
<feature type="domain" description="Thioredoxin" evidence="5">
    <location>
        <begin position="27"/>
        <end position="138"/>
    </location>
</feature>
<dbReference type="Proteomes" id="UP001596432">
    <property type="component" value="Unassembled WGS sequence"/>
</dbReference>
<dbReference type="PROSITE" id="PS51352">
    <property type="entry name" value="THIOREDOXIN_2"/>
    <property type="match status" value="1"/>
</dbReference>
<proteinExistence type="predicted"/>
<evidence type="ECO:0000256" key="2">
    <source>
        <dbReference type="ARBA" id="ARBA00022982"/>
    </source>
</evidence>
<dbReference type="PANTHER" id="PTHR45663:SF11">
    <property type="entry name" value="GEO12009P1"/>
    <property type="match status" value="1"/>
</dbReference>
<dbReference type="InterPro" id="IPR013766">
    <property type="entry name" value="Thioredoxin_domain"/>
</dbReference>
<dbReference type="PROSITE" id="PS00194">
    <property type="entry name" value="THIOREDOXIN_1"/>
    <property type="match status" value="1"/>
</dbReference>